<feature type="chain" id="PRO_5023115066" evidence="1">
    <location>
        <begin position="21"/>
        <end position="531"/>
    </location>
</feature>
<dbReference type="OrthoDB" id="9765957at2"/>
<dbReference type="Proteomes" id="UP000324358">
    <property type="component" value="Unassembled WGS sequence"/>
</dbReference>
<dbReference type="EMBL" id="VSKL01000002">
    <property type="protein sequence ID" value="TYB73397.1"/>
    <property type="molecule type" value="Genomic_DNA"/>
</dbReference>
<evidence type="ECO:0000313" key="2">
    <source>
        <dbReference type="EMBL" id="TYB73397.1"/>
    </source>
</evidence>
<protein>
    <submittedName>
        <fullName evidence="2">Uncharacterized protein</fullName>
    </submittedName>
</protein>
<proteinExistence type="predicted"/>
<dbReference type="RefSeq" id="WP_066249937.1">
    <property type="nucleotide sequence ID" value="NZ_VSKL01000002.1"/>
</dbReference>
<comment type="caution">
    <text evidence="2">The sequence shown here is derived from an EMBL/GenBank/DDBJ whole genome shotgun (WGS) entry which is preliminary data.</text>
</comment>
<organism evidence="2 3">
    <name type="scientific">Bizionia algoritergicola</name>
    <dbReference type="NCBI Taxonomy" id="291187"/>
    <lineage>
        <taxon>Bacteria</taxon>
        <taxon>Pseudomonadati</taxon>
        <taxon>Bacteroidota</taxon>
        <taxon>Flavobacteriia</taxon>
        <taxon>Flavobacteriales</taxon>
        <taxon>Flavobacteriaceae</taxon>
        <taxon>Bizionia</taxon>
    </lineage>
</organism>
<feature type="signal peptide" evidence="1">
    <location>
        <begin position="1"/>
        <end position="20"/>
    </location>
</feature>
<evidence type="ECO:0000313" key="3">
    <source>
        <dbReference type="Proteomes" id="UP000324358"/>
    </source>
</evidence>
<accession>A0A5D0QW16</accession>
<gene>
    <name evidence="2" type="ORF">ES675_06975</name>
</gene>
<name>A0A5D0QW16_9FLAO</name>
<keyword evidence="1" id="KW-0732">Signal</keyword>
<dbReference type="AlphaFoldDB" id="A0A5D0QW16"/>
<sequence length="531" mass="56914">MKIKLTLLTLLITCFGFAQNGINYKAIIKDNLGNVVANDLIAVRFTIHETTPEGTAVYQEDHAPNTDENGLIMINIGEGNPLLNVFTDIDWASNPHFLNVQINTGSGLVDMGTTEFKAVPYALSAPDTSKWDINANNIYRSEGNVGIGIANPTRKLHVVNDDQPYSAYFQNNYAGNSSKYGIYNDITPDGNSTKYGFYNNIAASNATSPTYGIYNTLSTTGATGNMYGIYSYISSAGTGAHYALYGYAIGPGNYGIYTYNNSPDQGWAAYFNGRTQVTDRLMVGTDHKGRQGINANQRDIYVRNADTTTVRTRFSGAGTGGETEYYMNSGFRTLELQASETASTGSQIQMYKADGSLGISLDADFLGFGRVITQEIEVTGADLAEFYAVSNASLAKPGMILCLDPNKPGEMMVSNQPYDKKVAGIISGANGIRPGILMGGEMTADESSLSQENRYATSDGKQPLALTGKVYVYADASNGSIEVGDLLTSSSTPGYAMKVTDYSRAQGAIVGKAMSSLTSGQGFILVLVNLQ</sequence>
<reference evidence="2 3" key="1">
    <citation type="submission" date="2019-08" db="EMBL/GenBank/DDBJ databases">
        <title>Genomes of Antarctic Bizionia species.</title>
        <authorList>
            <person name="Bowman J.P."/>
        </authorList>
    </citation>
    <scope>NUCLEOTIDE SEQUENCE [LARGE SCALE GENOMIC DNA]</scope>
    <source>
        <strain evidence="2 3">APA-1</strain>
    </source>
</reference>
<evidence type="ECO:0000256" key="1">
    <source>
        <dbReference type="SAM" id="SignalP"/>
    </source>
</evidence>
<keyword evidence="3" id="KW-1185">Reference proteome</keyword>